<dbReference type="PANTHER" id="PTHR10492:SF57">
    <property type="entry name" value="ATP-DEPENDENT DNA HELICASE"/>
    <property type="match status" value="1"/>
</dbReference>
<dbReference type="GO" id="GO:0043139">
    <property type="term" value="F:5'-3' DNA helicase activity"/>
    <property type="evidence" value="ECO:0007669"/>
    <property type="project" value="UniProtKB-EC"/>
</dbReference>
<keyword evidence="1" id="KW-0234">DNA repair</keyword>
<keyword evidence="1" id="KW-0347">Helicase</keyword>
<evidence type="ECO:0000313" key="3">
    <source>
        <dbReference type="EMBL" id="PWA70214.1"/>
    </source>
</evidence>
<protein>
    <recommendedName>
        <fullName evidence="1">ATP-dependent DNA helicase</fullName>
        <ecNumber evidence="1">5.6.2.3</ecNumber>
    </recommendedName>
</protein>
<dbReference type="PANTHER" id="PTHR10492">
    <property type="match status" value="1"/>
</dbReference>
<dbReference type="EMBL" id="PKPP01003284">
    <property type="protein sequence ID" value="PWA70214.1"/>
    <property type="molecule type" value="Genomic_DNA"/>
</dbReference>
<keyword evidence="1" id="KW-0067">ATP-binding</keyword>
<dbReference type="GO" id="GO:0006310">
    <property type="term" value="P:DNA recombination"/>
    <property type="evidence" value="ECO:0007669"/>
    <property type="project" value="UniProtKB-KW"/>
</dbReference>
<feature type="domain" description="DNA helicase Pif1-like DEAD-box helicase" evidence="2">
    <location>
        <begin position="150"/>
        <end position="238"/>
    </location>
</feature>
<gene>
    <name evidence="3" type="ORF">CTI12_AA291210</name>
</gene>
<dbReference type="InterPro" id="IPR010285">
    <property type="entry name" value="DNA_helicase_pif1-like_DEAD"/>
</dbReference>
<keyword evidence="1" id="KW-0547">Nucleotide-binding</keyword>
<name>A0A2U1N9M1_ARTAN</name>
<evidence type="ECO:0000259" key="2">
    <source>
        <dbReference type="Pfam" id="PF05970"/>
    </source>
</evidence>
<dbReference type="Pfam" id="PF05970">
    <property type="entry name" value="PIF1"/>
    <property type="match status" value="1"/>
</dbReference>
<dbReference type="STRING" id="35608.A0A2U1N9M1"/>
<keyword evidence="1" id="KW-0227">DNA damage</keyword>
<proteinExistence type="inferred from homology"/>
<dbReference type="GO" id="GO:0005524">
    <property type="term" value="F:ATP binding"/>
    <property type="evidence" value="ECO:0007669"/>
    <property type="project" value="UniProtKB-KW"/>
</dbReference>
<comment type="caution">
    <text evidence="3">The sequence shown here is derived from an EMBL/GenBank/DDBJ whole genome shotgun (WGS) entry which is preliminary data.</text>
</comment>
<dbReference type="InterPro" id="IPR027417">
    <property type="entry name" value="P-loop_NTPase"/>
</dbReference>
<reference evidence="3 4" key="1">
    <citation type="journal article" date="2018" name="Mol. Plant">
        <title>The genome of Artemisia annua provides insight into the evolution of Asteraceae family and artemisinin biosynthesis.</title>
        <authorList>
            <person name="Shen Q."/>
            <person name="Zhang L."/>
            <person name="Liao Z."/>
            <person name="Wang S."/>
            <person name="Yan T."/>
            <person name="Shi P."/>
            <person name="Liu M."/>
            <person name="Fu X."/>
            <person name="Pan Q."/>
            <person name="Wang Y."/>
            <person name="Lv Z."/>
            <person name="Lu X."/>
            <person name="Zhang F."/>
            <person name="Jiang W."/>
            <person name="Ma Y."/>
            <person name="Chen M."/>
            <person name="Hao X."/>
            <person name="Li L."/>
            <person name="Tang Y."/>
            <person name="Lv G."/>
            <person name="Zhou Y."/>
            <person name="Sun X."/>
            <person name="Brodelius P.E."/>
            <person name="Rose J.K.C."/>
            <person name="Tang K."/>
        </authorList>
    </citation>
    <scope>NUCLEOTIDE SEQUENCE [LARGE SCALE GENOMIC DNA]</scope>
    <source>
        <strain evidence="4">cv. Huhao1</strain>
        <tissue evidence="3">Leaf</tissue>
    </source>
</reference>
<accession>A0A2U1N9M1</accession>
<comment type="catalytic activity">
    <reaction evidence="1">
        <text>ATP + H2O = ADP + phosphate + H(+)</text>
        <dbReference type="Rhea" id="RHEA:13065"/>
        <dbReference type="ChEBI" id="CHEBI:15377"/>
        <dbReference type="ChEBI" id="CHEBI:15378"/>
        <dbReference type="ChEBI" id="CHEBI:30616"/>
        <dbReference type="ChEBI" id="CHEBI:43474"/>
        <dbReference type="ChEBI" id="CHEBI:456216"/>
        <dbReference type="EC" id="5.6.2.3"/>
    </reaction>
</comment>
<dbReference type="EC" id="5.6.2.3" evidence="1"/>
<organism evidence="3 4">
    <name type="scientific">Artemisia annua</name>
    <name type="common">Sweet wormwood</name>
    <dbReference type="NCBI Taxonomy" id="35608"/>
    <lineage>
        <taxon>Eukaryota</taxon>
        <taxon>Viridiplantae</taxon>
        <taxon>Streptophyta</taxon>
        <taxon>Embryophyta</taxon>
        <taxon>Tracheophyta</taxon>
        <taxon>Spermatophyta</taxon>
        <taxon>Magnoliopsida</taxon>
        <taxon>eudicotyledons</taxon>
        <taxon>Gunneridae</taxon>
        <taxon>Pentapetalae</taxon>
        <taxon>asterids</taxon>
        <taxon>campanulids</taxon>
        <taxon>Asterales</taxon>
        <taxon>Asteraceae</taxon>
        <taxon>Asteroideae</taxon>
        <taxon>Anthemideae</taxon>
        <taxon>Artemisiinae</taxon>
        <taxon>Artemisia</taxon>
    </lineage>
</organism>
<dbReference type="GO" id="GO:0006281">
    <property type="term" value="P:DNA repair"/>
    <property type="evidence" value="ECO:0007669"/>
    <property type="project" value="UniProtKB-KW"/>
</dbReference>
<evidence type="ECO:0000313" key="4">
    <source>
        <dbReference type="Proteomes" id="UP000245207"/>
    </source>
</evidence>
<comment type="cofactor">
    <cofactor evidence="1">
        <name>Mg(2+)</name>
        <dbReference type="ChEBI" id="CHEBI:18420"/>
    </cofactor>
</comment>
<comment type="similarity">
    <text evidence="1">Belongs to the helicase family.</text>
</comment>
<sequence length="260" mass="30273">MFLKIVRGPQSFEKLMTVNNRLCSTFKEACFAYGLLNDDTEWTHAISEASVSIGPQLQHWEFLSEDVLHKKRKLFNYPNSELTSEQLQNYCLREIQELLNRNGRSLSEFQDLPLPDPKLLTNMDNRLVRETLDYDMKKSKLEHQQLHSLLNPEQYLIYEEVIESVHDKQKGNFYFVYGPRGTGKTFSYKTIISRLRSERMIVLVVASSGIASLLLPGVRIVHSRFVIPLELLENTIPNLKCLNYIILKRKPKADNNFKHV</sequence>
<dbReference type="AlphaFoldDB" id="A0A2U1N9M1"/>
<dbReference type="OrthoDB" id="1931557at2759"/>
<dbReference type="SUPFAM" id="SSF52540">
    <property type="entry name" value="P-loop containing nucleoside triphosphate hydrolases"/>
    <property type="match status" value="1"/>
</dbReference>
<dbReference type="GO" id="GO:0000723">
    <property type="term" value="P:telomere maintenance"/>
    <property type="evidence" value="ECO:0007669"/>
    <property type="project" value="InterPro"/>
</dbReference>
<dbReference type="Proteomes" id="UP000245207">
    <property type="component" value="Unassembled WGS sequence"/>
</dbReference>
<keyword evidence="1" id="KW-0233">DNA recombination</keyword>
<keyword evidence="1" id="KW-0378">Hydrolase</keyword>
<dbReference type="GO" id="GO:0016887">
    <property type="term" value="F:ATP hydrolysis activity"/>
    <property type="evidence" value="ECO:0007669"/>
    <property type="project" value="RHEA"/>
</dbReference>
<evidence type="ECO:0000256" key="1">
    <source>
        <dbReference type="RuleBase" id="RU363044"/>
    </source>
</evidence>
<dbReference type="Gene3D" id="3.40.50.300">
    <property type="entry name" value="P-loop containing nucleotide triphosphate hydrolases"/>
    <property type="match status" value="1"/>
</dbReference>
<keyword evidence="4" id="KW-1185">Reference proteome</keyword>